<name>A0AAU7Q3D5_9RICK</name>
<reference evidence="1" key="1">
    <citation type="submission" date="2024-06" db="EMBL/GenBank/DDBJ databases">
        <authorList>
            <person name="Dussert Y."/>
            <person name="Peccoud J."/>
            <person name="Pigeault R."/>
        </authorList>
    </citation>
    <scope>NUCLEOTIDE SEQUENCE</scope>
    <source>
        <strain evidence="1">WArc</strain>
    </source>
</reference>
<accession>A0AAU7Q3D5</accession>
<dbReference type="RefSeq" id="WP_349968106.1">
    <property type="nucleotide sequence ID" value="NZ_CP157942.1"/>
</dbReference>
<protein>
    <submittedName>
        <fullName evidence="1">Uncharacterized protein</fullName>
    </submittedName>
</protein>
<gene>
    <name evidence="1" type="ORF">ABLO99_02345</name>
</gene>
<proteinExistence type="predicted"/>
<dbReference type="AlphaFoldDB" id="A0AAU7Q3D5"/>
<sequence length="177" mass="19515">MLLTRFAGGLSLSTRTNSCIPTRVACITDSRCHRNFDPRHDGLELNIQLPDFDLNIPPCPACPPCPSYPQPKPEPKPKELVDLSKLSTRINILTDDIVNAHTELPTGLKSKECAKIIMNAENDLEIKGGKLVGECYNSPKCDECVEAINSSIIEKQYADPFVSDHNIPALEGIVYIL</sequence>
<dbReference type="EMBL" id="CP157942">
    <property type="protein sequence ID" value="XBS67513.1"/>
    <property type="molecule type" value="Genomic_DNA"/>
</dbReference>
<evidence type="ECO:0000313" key="1">
    <source>
        <dbReference type="EMBL" id="XBS67513.1"/>
    </source>
</evidence>
<organism evidence="1">
    <name type="scientific">Wolbachia endosymbiont of Armadillidium arcangelii</name>
    <dbReference type="NCBI Taxonomy" id="3158571"/>
    <lineage>
        <taxon>Bacteria</taxon>
        <taxon>Pseudomonadati</taxon>
        <taxon>Pseudomonadota</taxon>
        <taxon>Alphaproteobacteria</taxon>
        <taxon>Rickettsiales</taxon>
        <taxon>Anaplasmataceae</taxon>
        <taxon>Wolbachieae</taxon>
        <taxon>Wolbachia</taxon>
    </lineage>
</organism>